<dbReference type="OrthoDB" id="10257948at2759"/>
<organism evidence="2 3">
    <name type="scientific">Metschnikowia bicuspidata</name>
    <dbReference type="NCBI Taxonomy" id="27322"/>
    <lineage>
        <taxon>Eukaryota</taxon>
        <taxon>Fungi</taxon>
        <taxon>Dikarya</taxon>
        <taxon>Ascomycota</taxon>
        <taxon>Saccharomycotina</taxon>
        <taxon>Pichiomycetes</taxon>
        <taxon>Metschnikowiaceae</taxon>
        <taxon>Metschnikowia</taxon>
    </lineage>
</organism>
<sequence>MSHAHVVEKYQESKVDGGHREDSDLQSLLELLENLENDDALAAIRETRLAELQKEFRQIDRAVDDLGDSAGTVLQTTDEKELMATVAATETAIVHFYEPEFARCQAMNNLLRIFAEKHLPIRVVAIEAHNAPFLVSKLRVKVLPLVVAYRLRQEKCRLVGFEAIGGSEHAASLATLESFLLGHGVIARTTTNAANVHSRPARAETEDSDDDWY</sequence>
<dbReference type="InterPro" id="IPR036249">
    <property type="entry name" value="Thioredoxin-like_sf"/>
</dbReference>
<proteinExistence type="predicted"/>
<keyword evidence="3" id="KW-1185">Reference proteome</keyword>
<dbReference type="PANTHER" id="PTHR21148">
    <property type="entry name" value="THIOREDOXIN DOMAIN-CONTAINING PROTEIN 9"/>
    <property type="match status" value="1"/>
</dbReference>
<dbReference type="Gene3D" id="3.40.30.10">
    <property type="entry name" value="Glutaredoxin"/>
    <property type="match status" value="1"/>
</dbReference>
<evidence type="ECO:0000256" key="1">
    <source>
        <dbReference type="SAM" id="MobiDB-lite"/>
    </source>
</evidence>
<dbReference type="EMBL" id="ML004460">
    <property type="protein sequence ID" value="RKP30376.1"/>
    <property type="molecule type" value="Genomic_DNA"/>
</dbReference>
<dbReference type="SUPFAM" id="SSF52833">
    <property type="entry name" value="Thioredoxin-like"/>
    <property type="match status" value="1"/>
</dbReference>
<accession>A0A4P9ZBY6</accession>
<reference evidence="3" key="1">
    <citation type="journal article" date="2018" name="Nat. Microbiol.">
        <title>Leveraging single-cell genomics to expand the fungal tree of life.</title>
        <authorList>
            <person name="Ahrendt S.R."/>
            <person name="Quandt C.A."/>
            <person name="Ciobanu D."/>
            <person name="Clum A."/>
            <person name="Salamov A."/>
            <person name="Andreopoulos B."/>
            <person name="Cheng J.F."/>
            <person name="Woyke T."/>
            <person name="Pelin A."/>
            <person name="Henrissat B."/>
            <person name="Reynolds N.K."/>
            <person name="Benny G.L."/>
            <person name="Smith M.E."/>
            <person name="James T.Y."/>
            <person name="Grigoriev I.V."/>
        </authorList>
    </citation>
    <scope>NUCLEOTIDE SEQUENCE [LARGE SCALE GENOMIC DNA]</scope>
    <source>
        <strain evidence="3">Baker2002</strain>
    </source>
</reference>
<gene>
    <name evidence="2" type="ORF">METBISCDRAFT_23383</name>
</gene>
<feature type="region of interest" description="Disordered" evidence="1">
    <location>
        <begin position="1"/>
        <end position="21"/>
    </location>
</feature>
<protein>
    <submittedName>
        <fullName evidence="2">Thioredoxin-like protein</fullName>
    </submittedName>
</protein>
<name>A0A4P9ZBY6_9ASCO</name>
<evidence type="ECO:0000313" key="2">
    <source>
        <dbReference type="EMBL" id="RKP30376.1"/>
    </source>
</evidence>
<dbReference type="Proteomes" id="UP000268321">
    <property type="component" value="Unassembled WGS sequence"/>
</dbReference>
<dbReference type="AlphaFoldDB" id="A0A4P9ZBY6"/>
<evidence type="ECO:0000313" key="3">
    <source>
        <dbReference type="Proteomes" id="UP000268321"/>
    </source>
</evidence>